<evidence type="ECO:0000313" key="6">
    <source>
        <dbReference type="Proteomes" id="UP000185604"/>
    </source>
</evidence>
<reference evidence="3" key="3">
    <citation type="submission" date="2022-12" db="EMBL/GenBank/DDBJ databases">
        <title>Draft Genome Sequences of Bacillus licheniformis and Bacillus paralicheniformis strains isolated from Irish skim milk powders.</title>
        <authorList>
            <person name="Lourenco A."/>
            <person name="Li F."/>
            <person name="Geraldine D."/>
            <person name="Tobin J.T."/>
            <person name="Butler F."/>
            <person name="Jordan K."/>
            <person name="Obrien T."/>
        </authorList>
    </citation>
    <scope>NUCLEOTIDE SEQUENCE</scope>
    <source>
        <strain evidence="3">3370</strain>
    </source>
</reference>
<organism evidence="4 6">
    <name type="scientific">Bacillus paralicheniformis</name>
    <dbReference type="NCBI Taxonomy" id="1648923"/>
    <lineage>
        <taxon>Bacteria</taxon>
        <taxon>Bacillati</taxon>
        <taxon>Bacillota</taxon>
        <taxon>Bacilli</taxon>
        <taxon>Bacillales</taxon>
        <taxon>Bacillaceae</taxon>
        <taxon>Bacillus</taxon>
    </lineage>
</organism>
<dbReference type="Proteomes" id="UP000185604">
    <property type="component" value="Unassembled WGS sequence"/>
</dbReference>
<accession>A0A6I7TVI8</accession>
<reference evidence="5 7" key="2">
    <citation type="submission" date="2019-06" db="EMBL/GenBank/DDBJ databases">
        <title>Genome sequence analysis of &gt;100 Bacillus licheniformis strains suggests intrinsic resistance to this species.</title>
        <authorList>
            <person name="Wels M."/>
            <person name="Siezen R.J."/>
            <person name="Johansen E."/>
            <person name="Stuer-Lauridsen B."/>
            <person name="Bjerre K."/>
            <person name="Nielsen B.K.K."/>
        </authorList>
    </citation>
    <scope>NUCLEOTIDE SEQUENCE [LARGE SCALE GENOMIC DNA]</scope>
    <source>
        <strain evidence="5 7">BAC-15381</strain>
    </source>
</reference>
<dbReference type="EMBL" id="NILF01000062">
    <property type="protein sequence ID" value="TWL34736.1"/>
    <property type="molecule type" value="Genomic_DNA"/>
</dbReference>
<dbReference type="AlphaFoldDB" id="A0A6I7TVI8"/>
<name>A0A6I7TVI8_9BACI</name>
<dbReference type="InterPro" id="IPR035905">
    <property type="entry name" value="Barstar-like_sf"/>
</dbReference>
<evidence type="ECO:0000313" key="7">
    <source>
        <dbReference type="Proteomes" id="UP000429980"/>
    </source>
</evidence>
<gene>
    <name evidence="4" type="ORF">B4121_0294</name>
    <name evidence="5" type="ORF">CHCC15381_3179</name>
    <name evidence="3" type="ORF">PVN32_03175</name>
</gene>
<reference evidence="4 6" key="1">
    <citation type="journal article" date="2016" name="Front. Microbiol.">
        <title>High-Level Heat Resistance of Spores of Bacillus amyloliquefaciens and Bacillus licheniformis Results from the Presence of a spoVA Operon in a Tn1546 Transposon.</title>
        <authorList>
            <person name="Berendsen E.M."/>
            <person name="Koning R.A."/>
            <person name="Boekhorst J."/>
            <person name="de Jong A."/>
            <person name="Kuipers O.P."/>
            <person name="Wells-Bennik M.H."/>
        </authorList>
    </citation>
    <scope>NUCLEOTIDE SEQUENCE [LARGE SCALE GENOMIC DNA]</scope>
    <source>
        <strain evidence="4 6">B4121</strain>
    </source>
</reference>
<dbReference type="GeneID" id="56673410"/>
<dbReference type="Gene3D" id="3.30.370.10">
    <property type="entry name" value="Barstar-like"/>
    <property type="match status" value="1"/>
</dbReference>
<dbReference type="RefSeq" id="WP_020453055.1">
    <property type="nucleotide sequence ID" value="NZ_AP023088.1"/>
</dbReference>
<keyword evidence="7" id="KW-1185">Reference proteome</keyword>
<dbReference type="Proteomes" id="UP000429980">
    <property type="component" value="Unassembled WGS sequence"/>
</dbReference>
<feature type="domain" description="Barstar (barnase inhibitor)" evidence="2">
    <location>
        <begin position="1"/>
        <end position="82"/>
    </location>
</feature>
<dbReference type="EMBL" id="LKPO01000001">
    <property type="protein sequence ID" value="OLF98767.1"/>
    <property type="molecule type" value="Genomic_DNA"/>
</dbReference>
<dbReference type="CDD" id="cd05142">
    <property type="entry name" value="Barstar"/>
    <property type="match status" value="1"/>
</dbReference>
<evidence type="ECO:0000259" key="2">
    <source>
        <dbReference type="Pfam" id="PF01337"/>
    </source>
</evidence>
<comment type="similarity">
    <text evidence="1">Belongs to the barstar family.</text>
</comment>
<evidence type="ECO:0000313" key="3">
    <source>
        <dbReference type="EMBL" id="MDE1451172.1"/>
    </source>
</evidence>
<dbReference type="EMBL" id="JARAFO010000004">
    <property type="protein sequence ID" value="MDE1451172.1"/>
    <property type="molecule type" value="Genomic_DNA"/>
</dbReference>
<dbReference type="SUPFAM" id="SSF52038">
    <property type="entry name" value="Barstar-related"/>
    <property type="match status" value="1"/>
</dbReference>
<evidence type="ECO:0000313" key="4">
    <source>
        <dbReference type="EMBL" id="OLF98767.1"/>
    </source>
</evidence>
<dbReference type="Proteomes" id="UP001216709">
    <property type="component" value="Unassembled WGS sequence"/>
</dbReference>
<proteinExistence type="inferred from homology"/>
<evidence type="ECO:0000256" key="1">
    <source>
        <dbReference type="ARBA" id="ARBA00006845"/>
    </source>
</evidence>
<comment type="caution">
    <text evidence="4">The sequence shown here is derived from an EMBL/GenBank/DDBJ whole genome shotgun (WGS) entry which is preliminary data.</text>
</comment>
<protein>
    <submittedName>
        <fullName evidence="3 4">Barstar</fullName>
    </submittedName>
</protein>
<sequence length="91" mass="10509">MKQVTLNGDKITSVSDLHQTLKEQLELPDYYGENLDALWDCLTGWVGMPLLIEWKNIEKSRIYLGDQAEAYLQLFREAEETLDGFQLKTEG</sequence>
<evidence type="ECO:0000313" key="5">
    <source>
        <dbReference type="EMBL" id="TWL34736.1"/>
    </source>
</evidence>
<dbReference type="InterPro" id="IPR000468">
    <property type="entry name" value="Barstar"/>
</dbReference>
<dbReference type="Pfam" id="PF01337">
    <property type="entry name" value="Barstar"/>
    <property type="match status" value="1"/>
</dbReference>